<dbReference type="SUPFAM" id="SSF53067">
    <property type="entry name" value="Actin-like ATPase domain"/>
    <property type="match status" value="1"/>
</dbReference>
<name>A0A9P8VPC1_9PEZI</name>
<organism evidence="5 6">
    <name type="scientific">Plectosphaerella plurivora</name>
    <dbReference type="NCBI Taxonomy" id="936078"/>
    <lineage>
        <taxon>Eukaryota</taxon>
        <taxon>Fungi</taxon>
        <taxon>Dikarya</taxon>
        <taxon>Ascomycota</taxon>
        <taxon>Pezizomycotina</taxon>
        <taxon>Sordariomycetes</taxon>
        <taxon>Hypocreomycetidae</taxon>
        <taxon>Glomerellales</taxon>
        <taxon>Plectosphaerellaceae</taxon>
        <taxon>Plectosphaerella</taxon>
    </lineage>
</organism>
<evidence type="ECO:0000256" key="4">
    <source>
        <dbReference type="SAM" id="Phobius"/>
    </source>
</evidence>
<dbReference type="EMBL" id="JAGSXJ010000001">
    <property type="protein sequence ID" value="KAH6697184.1"/>
    <property type="molecule type" value="Genomic_DNA"/>
</dbReference>
<accession>A0A9P8VPC1</accession>
<keyword evidence="4" id="KW-1133">Transmembrane helix</keyword>
<reference evidence="5" key="1">
    <citation type="journal article" date="2021" name="Nat. Commun.">
        <title>Genetic determinants of endophytism in the Arabidopsis root mycobiome.</title>
        <authorList>
            <person name="Mesny F."/>
            <person name="Miyauchi S."/>
            <person name="Thiergart T."/>
            <person name="Pickel B."/>
            <person name="Atanasova L."/>
            <person name="Karlsson M."/>
            <person name="Huettel B."/>
            <person name="Barry K.W."/>
            <person name="Haridas S."/>
            <person name="Chen C."/>
            <person name="Bauer D."/>
            <person name="Andreopoulos W."/>
            <person name="Pangilinan J."/>
            <person name="LaButti K."/>
            <person name="Riley R."/>
            <person name="Lipzen A."/>
            <person name="Clum A."/>
            <person name="Drula E."/>
            <person name="Henrissat B."/>
            <person name="Kohler A."/>
            <person name="Grigoriev I.V."/>
            <person name="Martin F.M."/>
            <person name="Hacquard S."/>
        </authorList>
    </citation>
    <scope>NUCLEOTIDE SEQUENCE</scope>
    <source>
        <strain evidence="5">MPI-SDFR-AT-0117</strain>
    </source>
</reference>
<dbReference type="InterPro" id="IPR013126">
    <property type="entry name" value="Hsp_70_fam"/>
</dbReference>
<evidence type="ECO:0000313" key="5">
    <source>
        <dbReference type="EMBL" id="KAH6697184.1"/>
    </source>
</evidence>
<dbReference type="PANTHER" id="PTHR19375">
    <property type="entry name" value="HEAT SHOCK PROTEIN 70KDA"/>
    <property type="match status" value="1"/>
</dbReference>
<dbReference type="Pfam" id="PF00012">
    <property type="entry name" value="HSP70"/>
    <property type="match status" value="2"/>
</dbReference>
<feature type="transmembrane region" description="Helical" evidence="4">
    <location>
        <begin position="12"/>
        <end position="32"/>
    </location>
</feature>
<sequence length="504" mass="55516">MPTERASPRKWISWGWVVVLVGAVGVGVFQFWPEEVREIWQTESGLPLAIQINTISQRAGIIRAGYFEEVPINQDDLSLSALLSRSNDSYENLPLLPYDTTFPKSIQEWLLDPDPEITLAVPIDGQLRGINITNAYSLTLRAFADAAADQFDMTYPQLVLTIPHRLDDDFRELLSDAAEAAGLEPVRVTHEAVAASFGFDLDGVTRDLFIVVLSMDGGGLASLELLLCETGVFDKLASVDRIQYSSIEDLLPRLRDAAQQILNEARMENSDLFMFLPIGASPDLAPATAALQETFNLTAQPGLTTPPGPPSHADSVIIGAATLALVMIDMHEDTWWPPVDILPLSLGFETSTGVMSTVIRRFTIVPVRKTQHVLPLVKGQTSLRLRIFLGERALAADNYFVGEVEFDLKPPAPDLNTAWPGDVTVAFKVDHDLPSLFIFVKDQRYGPGEVSWKEVSLWGLFSQLPLDDMIAASEHFAARDEVMRRLAGDQIRVGGKVGSPVRDE</sequence>
<dbReference type="InterPro" id="IPR043129">
    <property type="entry name" value="ATPase_NBD"/>
</dbReference>
<proteinExistence type="inferred from homology"/>
<comment type="similarity">
    <text evidence="3">Belongs to the heat shock protein 70 family.</text>
</comment>
<dbReference type="SUPFAM" id="SSF100920">
    <property type="entry name" value="Heat shock protein 70kD (HSP70), peptide-binding domain"/>
    <property type="match status" value="1"/>
</dbReference>
<dbReference type="GO" id="GO:0005524">
    <property type="term" value="F:ATP binding"/>
    <property type="evidence" value="ECO:0007669"/>
    <property type="project" value="UniProtKB-KW"/>
</dbReference>
<keyword evidence="1 3" id="KW-0547">Nucleotide-binding</keyword>
<keyword evidence="2 3" id="KW-0067">ATP-binding</keyword>
<comment type="caution">
    <text evidence="5">The sequence shown here is derived from an EMBL/GenBank/DDBJ whole genome shotgun (WGS) entry which is preliminary data.</text>
</comment>
<dbReference type="OrthoDB" id="3434456at2759"/>
<keyword evidence="4" id="KW-0812">Transmembrane</keyword>
<dbReference type="GO" id="GO:0140662">
    <property type="term" value="F:ATP-dependent protein folding chaperone"/>
    <property type="evidence" value="ECO:0007669"/>
    <property type="project" value="InterPro"/>
</dbReference>
<protein>
    <submittedName>
        <fullName evidence="5">Uncharacterized protein</fullName>
    </submittedName>
</protein>
<evidence type="ECO:0000256" key="1">
    <source>
        <dbReference type="ARBA" id="ARBA00022741"/>
    </source>
</evidence>
<dbReference type="Gene3D" id="3.30.420.40">
    <property type="match status" value="2"/>
</dbReference>
<keyword evidence="6" id="KW-1185">Reference proteome</keyword>
<dbReference type="Gene3D" id="2.60.34.10">
    <property type="entry name" value="Substrate Binding Domain Of DNAk, Chain A, domain 1"/>
    <property type="match status" value="1"/>
</dbReference>
<evidence type="ECO:0000313" key="6">
    <source>
        <dbReference type="Proteomes" id="UP000770015"/>
    </source>
</evidence>
<dbReference type="Proteomes" id="UP000770015">
    <property type="component" value="Unassembled WGS sequence"/>
</dbReference>
<keyword evidence="4" id="KW-0472">Membrane</keyword>
<gene>
    <name evidence="5" type="ORF">F5X68DRAFT_272203</name>
</gene>
<evidence type="ECO:0000256" key="2">
    <source>
        <dbReference type="ARBA" id="ARBA00022840"/>
    </source>
</evidence>
<dbReference type="AlphaFoldDB" id="A0A9P8VPC1"/>
<evidence type="ECO:0000256" key="3">
    <source>
        <dbReference type="RuleBase" id="RU003322"/>
    </source>
</evidence>
<dbReference type="InterPro" id="IPR029047">
    <property type="entry name" value="HSP70_peptide-bd_sf"/>
</dbReference>